<gene>
    <name evidence="1" type="ORF">EHS15_02220</name>
</gene>
<dbReference type="Proteomes" id="UP000298058">
    <property type="component" value="Unassembled WGS sequence"/>
</dbReference>
<comment type="caution">
    <text evidence="1">The sequence shown here is derived from an EMBL/GenBank/DDBJ whole genome shotgun (WGS) entry which is preliminary data.</text>
</comment>
<name>A0A4R9M4B0_9LEPT</name>
<evidence type="ECO:0008006" key="3">
    <source>
        <dbReference type="Google" id="ProtNLM"/>
    </source>
</evidence>
<dbReference type="AlphaFoldDB" id="A0A4R9M4B0"/>
<accession>A0A4R9M4B0</accession>
<evidence type="ECO:0000313" key="1">
    <source>
        <dbReference type="EMBL" id="TGN20695.1"/>
    </source>
</evidence>
<reference evidence="1" key="1">
    <citation type="journal article" date="2019" name="PLoS Negl. Trop. Dis.">
        <title>Revisiting the worldwide diversity of Leptospira species in the environment.</title>
        <authorList>
            <person name="Vincent A.T."/>
            <person name="Schiettekatte O."/>
            <person name="Bourhy P."/>
            <person name="Veyrier F.J."/>
            <person name="Picardeau M."/>
        </authorList>
    </citation>
    <scope>NUCLEOTIDE SEQUENCE [LARGE SCALE GENOMIC DNA]</scope>
    <source>
        <strain evidence="1">201300427</strain>
    </source>
</reference>
<organism evidence="1 2">
    <name type="scientific">Leptospira idonii</name>
    <dbReference type="NCBI Taxonomy" id="1193500"/>
    <lineage>
        <taxon>Bacteria</taxon>
        <taxon>Pseudomonadati</taxon>
        <taxon>Spirochaetota</taxon>
        <taxon>Spirochaetia</taxon>
        <taxon>Leptospirales</taxon>
        <taxon>Leptospiraceae</taxon>
        <taxon>Leptospira</taxon>
    </lineage>
</organism>
<dbReference type="RefSeq" id="WP_135758910.1">
    <property type="nucleotide sequence ID" value="NZ_RQHW01000008.1"/>
</dbReference>
<sequence length="349" mass="40957">MKLRYLFLTLILISLCMRLFVEPLASFCEVSSLYWFLEEKGKETSSEKVTILVLGDSQIISGLTVEMISKIEKVNKDQISYHPRPSEQPEGILDQYYRLRNRFPHLQKIYLNVSPIALSQNSVTDTHKQLYYGFGSFHWRQIVDSDLRKAYFSNVHDFVWKMIIQCFPFFGLNANYAALFGILPSQSQFYETEDTSGELRPNPILQTLEKRKRESEFLREQFDREQGAWVWKDYGNSPILSDTEEFKKGSAYGFIKRRDVSVALFRKLIRETSEQGIQIVCLDIPFSPDLEKDLDVVGVNSVYGVELRKLDGWKYVRLERSLFSKRSNYADWTHLNRKGRDVLFRELTR</sequence>
<protein>
    <recommendedName>
        <fullName evidence="3">DUF1574 domain-containing protein</fullName>
    </recommendedName>
</protein>
<dbReference type="OrthoDB" id="323053at2"/>
<evidence type="ECO:0000313" key="2">
    <source>
        <dbReference type="Proteomes" id="UP000298058"/>
    </source>
</evidence>
<dbReference type="EMBL" id="RQHW01000008">
    <property type="protein sequence ID" value="TGN20695.1"/>
    <property type="molecule type" value="Genomic_DNA"/>
</dbReference>
<proteinExistence type="predicted"/>
<keyword evidence="2" id="KW-1185">Reference proteome</keyword>